<sequence>MSGQRPEAVARVTTRGAPCPPAVHSMIRQVSIVSVGKLRVSVADRAHLIP</sequence>
<keyword evidence="2" id="KW-1185">Reference proteome</keyword>
<dbReference type="Proteomes" id="UP000233766">
    <property type="component" value="Unassembled WGS sequence"/>
</dbReference>
<protein>
    <submittedName>
        <fullName evidence="1">Uncharacterized protein</fullName>
    </submittedName>
</protein>
<gene>
    <name evidence="1" type="ORF">ATK86_2133</name>
</gene>
<name>A0A2N3V840_9NOCA</name>
<comment type="caution">
    <text evidence="1">The sequence shown here is derived from an EMBL/GenBank/DDBJ whole genome shotgun (WGS) entry which is preliminary data.</text>
</comment>
<organism evidence="1 2">
    <name type="scientific">Nocardia fluminea</name>
    <dbReference type="NCBI Taxonomy" id="134984"/>
    <lineage>
        <taxon>Bacteria</taxon>
        <taxon>Bacillati</taxon>
        <taxon>Actinomycetota</taxon>
        <taxon>Actinomycetes</taxon>
        <taxon>Mycobacteriales</taxon>
        <taxon>Nocardiaceae</taxon>
        <taxon>Nocardia</taxon>
    </lineage>
</organism>
<evidence type="ECO:0000313" key="1">
    <source>
        <dbReference type="EMBL" id="PKV77780.1"/>
    </source>
</evidence>
<proteinExistence type="predicted"/>
<evidence type="ECO:0000313" key="2">
    <source>
        <dbReference type="Proteomes" id="UP000233766"/>
    </source>
</evidence>
<accession>A0A2N3V840</accession>
<dbReference type="EMBL" id="PJMW01000002">
    <property type="protein sequence ID" value="PKV77780.1"/>
    <property type="molecule type" value="Genomic_DNA"/>
</dbReference>
<reference evidence="1 2" key="1">
    <citation type="submission" date="2017-12" db="EMBL/GenBank/DDBJ databases">
        <title>Sequencing the genomes of 1000 Actinobacteria strains.</title>
        <authorList>
            <person name="Klenk H.-P."/>
        </authorList>
    </citation>
    <scope>NUCLEOTIDE SEQUENCE [LARGE SCALE GENOMIC DNA]</scope>
    <source>
        <strain evidence="1 2">DSM 44489</strain>
    </source>
</reference>
<dbReference type="AlphaFoldDB" id="A0A2N3V840"/>